<evidence type="ECO:0000259" key="3">
    <source>
        <dbReference type="PROSITE" id="PS50102"/>
    </source>
</evidence>
<feature type="compositionally biased region" description="Acidic residues" evidence="2">
    <location>
        <begin position="65"/>
        <end position="75"/>
    </location>
</feature>
<feature type="non-terminal residue" evidence="4">
    <location>
        <position position="721"/>
    </location>
</feature>
<gene>
    <name evidence="4" type="ORF">DERYTH_LOCUS20038</name>
</gene>
<dbReference type="OrthoDB" id="2799478at2759"/>
<name>A0A9N9P387_9GLOM</name>
<keyword evidence="5" id="KW-1185">Reference proteome</keyword>
<dbReference type="AlphaFoldDB" id="A0A9N9P387"/>
<feature type="domain" description="RRM" evidence="3">
    <location>
        <begin position="168"/>
        <end position="252"/>
    </location>
</feature>
<evidence type="ECO:0000313" key="5">
    <source>
        <dbReference type="Proteomes" id="UP000789405"/>
    </source>
</evidence>
<organism evidence="4 5">
    <name type="scientific">Dentiscutata erythropus</name>
    <dbReference type="NCBI Taxonomy" id="1348616"/>
    <lineage>
        <taxon>Eukaryota</taxon>
        <taxon>Fungi</taxon>
        <taxon>Fungi incertae sedis</taxon>
        <taxon>Mucoromycota</taxon>
        <taxon>Glomeromycotina</taxon>
        <taxon>Glomeromycetes</taxon>
        <taxon>Diversisporales</taxon>
        <taxon>Gigasporaceae</taxon>
        <taxon>Dentiscutata</taxon>
    </lineage>
</organism>
<proteinExistence type="predicted"/>
<feature type="compositionally biased region" description="Basic and acidic residues" evidence="2">
    <location>
        <begin position="48"/>
        <end position="64"/>
    </location>
</feature>
<sequence>MEVEIVLIETGENSILDEQQQYVNNQIAEEKQQFLTVKYNKGKRNLRYESDEESSRIQENRNEGNMDEDNGEDDTQSIHLSYSNISEHPIWRQNLGLKRYKARALVKDFLGKKYRKKTKGSYIAIYFNKKEELKKALDLEFINGDKEKFKLEEKSLNMCATNANNMQRHAIIWNLSVSIKKNELKTELEHRYGKVESISTVLGEMWQKAYVTFVDPEDARNFIKSWSQIIGEDIVRVTLPGVTTLQLKEREEHAVRTLGIPPGMTLAELYNEFKKIGAMTCYVPRNTFYARKRMAILSFESNEIKTGAIGYKWETEDFTVELIDMNVKACHRCYDITHLAKDLWKRHNPSAYNRIQKRLDPSYAGVLKTNNNTSHQQARHINKETNIQQIDLFTTQLTRSSNNDNTRQPKNWTQIISTQLSTITQQIQSISTRQDNIDKKMGSVPKLRRSPINKTKTTKETEKFIFFEQNQISNSQDPLYNIWWSSTTEAYNNNIGSGVSLMIKSNIAKHTYKIDKFEGHGICIFLSFKGRVVFQIIRIYTPNKYSSNNIILRKLKPWLYNHISQALSNNWISIIMGDWNATPNPSKDRFPVKIKTSPENANIDYTTLIANNDHYCAHVTLDVSKYCDGTSYKKYKRETEDTWEKQLQSGTNLELQKHSKYSILNILNKLYRLGSKIESTNNMNVQKLETIETMKNKLTNKYELNIQSFPSAGLPKEKLEW</sequence>
<accession>A0A9N9P387</accession>
<feature type="region of interest" description="Disordered" evidence="2">
    <location>
        <begin position="48"/>
        <end position="76"/>
    </location>
</feature>
<dbReference type="InterPro" id="IPR000504">
    <property type="entry name" value="RRM_dom"/>
</dbReference>
<dbReference type="EMBL" id="CAJVPY010022946">
    <property type="protein sequence ID" value="CAG8784095.1"/>
    <property type="molecule type" value="Genomic_DNA"/>
</dbReference>
<dbReference type="SUPFAM" id="SSF56219">
    <property type="entry name" value="DNase I-like"/>
    <property type="match status" value="1"/>
</dbReference>
<dbReference type="InterPro" id="IPR035979">
    <property type="entry name" value="RBD_domain_sf"/>
</dbReference>
<dbReference type="PROSITE" id="PS50102">
    <property type="entry name" value="RRM"/>
    <property type="match status" value="1"/>
</dbReference>
<evidence type="ECO:0000313" key="4">
    <source>
        <dbReference type="EMBL" id="CAG8784095.1"/>
    </source>
</evidence>
<dbReference type="Proteomes" id="UP000789405">
    <property type="component" value="Unassembled WGS sequence"/>
</dbReference>
<comment type="caution">
    <text evidence="4">The sequence shown here is derived from an EMBL/GenBank/DDBJ whole genome shotgun (WGS) entry which is preliminary data.</text>
</comment>
<dbReference type="Gene3D" id="3.60.10.10">
    <property type="entry name" value="Endonuclease/exonuclease/phosphatase"/>
    <property type="match status" value="1"/>
</dbReference>
<dbReference type="GO" id="GO:0003723">
    <property type="term" value="F:RNA binding"/>
    <property type="evidence" value="ECO:0007669"/>
    <property type="project" value="UniProtKB-UniRule"/>
</dbReference>
<reference evidence="4" key="1">
    <citation type="submission" date="2021-06" db="EMBL/GenBank/DDBJ databases">
        <authorList>
            <person name="Kallberg Y."/>
            <person name="Tangrot J."/>
            <person name="Rosling A."/>
        </authorList>
    </citation>
    <scope>NUCLEOTIDE SEQUENCE</scope>
    <source>
        <strain evidence="4">MA453B</strain>
    </source>
</reference>
<dbReference type="CDD" id="cd00590">
    <property type="entry name" value="RRM_SF"/>
    <property type="match status" value="2"/>
</dbReference>
<keyword evidence="1" id="KW-0694">RNA-binding</keyword>
<evidence type="ECO:0000256" key="2">
    <source>
        <dbReference type="SAM" id="MobiDB-lite"/>
    </source>
</evidence>
<dbReference type="SUPFAM" id="SSF54928">
    <property type="entry name" value="RNA-binding domain, RBD"/>
    <property type="match status" value="1"/>
</dbReference>
<dbReference type="InterPro" id="IPR036691">
    <property type="entry name" value="Endo/exonu/phosph_ase_sf"/>
</dbReference>
<protein>
    <submittedName>
        <fullName evidence="4">16295_t:CDS:1</fullName>
    </submittedName>
</protein>
<evidence type="ECO:0000256" key="1">
    <source>
        <dbReference type="PROSITE-ProRule" id="PRU00176"/>
    </source>
</evidence>